<protein>
    <submittedName>
        <fullName evidence="2">RHS repeat-associated protein</fullName>
    </submittedName>
</protein>
<dbReference type="PANTHER" id="PTHR32305">
    <property type="match status" value="1"/>
</dbReference>
<dbReference type="InterPro" id="IPR031325">
    <property type="entry name" value="RHS_repeat"/>
</dbReference>
<name>A0A4Q7XYX4_9BACT</name>
<evidence type="ECO:0000313" key="3">
    <source>
        <dbReference type="Proteomes" id="UP000292958"/>
    </source>
</evidence>
<dbReference type="Gene3D" id="2.180.10.10">
    <property type="entry name" value="RHS repeat-associated core"/>
    <property type="match status" value="2"/>
</dbReference>
<dbReference type="InterPro" id="IPR022385">
    <property type="entry name" value="Rhs_assc_core"/>
</dbReference>
<sequence>MLCSNRFRSVCLGLLVSGFFLVTLSIAQTNNLGNDVARPIPGAGHDYIHLLNETVNPANGTVGLAINLPTPPGRGISIPLSLFYNSGSTQHMMSDLPGYGQFESEIGSWTDSVPRATMSTWSYLLTTPTNTATCSYAGSYNFYDPFGGSHALNLFTKSYLAPGSGGSIDKDYCGTVSTFYSVSTSGGDAQVSAHSLLSCDGYHHAGEPDHQACSDLSVPFTVSTNDGTVYSFMQNPGIPPSPGRPAITQYLQVTSIEDRNGNIVTPHYLTQSDSNLKIGVSFTDTLGRSVLAQTYANPATYSAGGLNYTVQSATVTTHYTADSVKLNIPQLPVPVGCTANFTLPNQGGGGLPVNDGTSKVVTSISLPNGREFAFRYDNNPYGLISRIDYPDGGWVEYTWKQNDSFSDLATFDGVFDGGSPASQACLYRYKTPVVATRKVGFSSGSGPAQTQTFSYSTTWSSTNPNLWESKQTTVETADNITGKISKTIYTYGSVPADPVVGGGQLPVETSVQYYDWGEQNLLKTIDEVWADPYRVVSRKVSMGGSTNQTVYCYAGTDVAELDEYDYGQSAPTFTQPVTGVFPPYSCAHIGSNPQGSPTRATVKTYQFLSGQHVAPTNSSGIANFSVAITDRPCRQVVYDSTGQRAAETDYYYDGQQTNCSDITNMATAGVSGLPSGTHNETNFAPASQNPDGSPNSRGNLTKVVVWSNSGTSPTTTYAYDETGQVVSQTDPCGNTACSDMVGTGHTTTYSYADSPVGGNAAGQSNAYVSTITYPPANGVSQRLQYSYNYTTGEVVSSSDPNNQVTSYMYNDSLNRLKEVDYPDGGKANYDYDDSTPSVTVSKLMSTSPLLKNVSKSSRDGMAHVTQIQDQSDPSYMTSTETQYDGMGRPWTVFNPHSGSSLSTDGSTTYTRDSLGRVTNSLQPDGTNLVSSYNGPTVSFTDEAGHHWDRTSDALGRLITVSDPAGASTIYTYDSLDNLKSVQQAGVSDTRIFNYDSLSHLLTAKNLETGTTCYGQWSGSNCVNGYDANGNLSMKTDARGITVNYTYDVLSRLTNKTSAGGSGIPGFNYLYGYDVVSPSIANGIGRLLYTTNSPGIPTGESEIYFYDSMGRMTSKATYLPATPRTPVTVTASYDLAGNIKSLTYPDGRRIIEDWNSKGWLNSVTYDSWNGQPIGFPYLSSASYWPDGSVQGLYYGNGTASGYHHNNRQQIDAINFVNLSNGALYSEKLYCFGLTTNPLATSFPACDALSSGNTGSVWQIKDVLNAANNQSFTYDSLDRIRTASLNGLAQQYQIDSVGNMSLMNGSNAIYHFDPATNRITDLPCAGSITPYDSAGNQLCDQDQNGAVRQFNYDADGNITQIAMLGNVLPFESYLYAADGTRIHKIGADGGYTEYVSFGGQTLAERLSDGSWRDYIFANGQRIARSDTSINPLNAQSSSTFYHNGRIGSAEVLTDGNGALLTSSQFLPFGQENSSGPSSNHYKFTGKERDTESGLDNFGARYFGSTMGRFMSPDYADMDFGPVDVPSADFENPQSLNLYSYVHNNPLTNVDPDGHDCVVQTRTSNTTEQVSVTSGNCDNVKVGDGQTKNYIAGTVDMSSIKGNGAGGIDVGYTPYSGGGGVASLNGASIPNNPGIAYGWGNNAQGYQTLGAADKAVTYATVATGVAYGAVAAGMAAPEIASAIGRSGIRFALQHGMRWEAGHSMVMATASEVKAAVGAAVAAGIASGQFQQGVIKGQTMVNGTIIAFTGFMNSSGQVIIKNVMGGFNK</sequence>
<evidence type="ECO:0000256" key="1">
    <source>
        <dbReference type="SAM" id="MobiDB-lite"/>
    </source>
</evidence>
<comment type="caution">
    <text evidence="2">The sequence shown here is derived from an EMBL/GenBank/DDBJ whole genome shotgun (WGS) entry which is preliminary data.</text>
</comment>
<dbReference type="PANTHER" id="PTHR32305:SF15">
    <property type="entry name" value="PROTEIN RHSA-RELATED"/>
    <property type="match status" value="1"/>
</dbReference>
<dbReference type="Proteomes" id="UP000292958">
    <property type="component" value="Unassembled WGS sequence"/>
</dbReference>
<keyword evidence="3" id="KW-1185">Reference proteome</keyword>
<dbReference type="OrthoDB" id="121996at2"/>
<evidence type="ECO:0000313" key="2">
    <source>
        <dbReference type="EMBL" id="RZU28981.1"/>
    </source>
</evidence>
<dbReference type="NCBIfam" id="TIGR01643">
    <property type="entry name" value="YD_repeat_2x"/>
    <property type="match status" value="2"/>
</dbReference>
<dbReference type="EMBL" id="SHKW01000008">
    <property type="protein sequence ID" value="RZU28981.1"/>
    <property type="molecule type" value="Genomic_DNA"/>
</dbReference>
<accession>A0A4Q7XYX4</accession>
<feature type="region of interest" description="Disordered" evidence="1">
    <location>
        <begin position="675"/>
        <end position="696"/>
    </location>
</feature>
<dbReference type="InterPro" id="IPR006530">
    <property type="entry name" value="YD"/>
</dbReference>
<dbReference type="NCBIfam" id="TIGR03696">
    <property type="entry name" value="Rhs_assc_core"/>
    <property type="match status" value="1"/>
</dbReference>
<reference evidence="2 3" key="1">
    <citation type="submission" date="2019-02" db="EMBL/GenBank/DDBJ databases">
        <title>Genomic Encyclopedia of Archaeal and Bacterial Type Strains, Phase II (KMG-II): from individual species to whole genera.</title>
        <authorList>
            <person name="Goeker M."/>
        </authorList>
    </citation>
    <scope>NUCLEOTIDE SEQUENCE [LARGE SCALE GENOMIC DNA]</scope>
    <source>
        <strain evidence="2 3">DSM 18101</strain>
    </source>
</reference>
<organism evidence="2 3">
    <name type="scientific">Edaphobacter modestus</name>
    <dbReference type="NCBI Taxonomy" id="388466"/>
    <lineage>
        <taxon>Bacteria</taxon>
        <taxon>Pseudomonadati</taxon>
        <taxon>Acidobacteriota</taxon>
        <taxon>Terriglobia</taxon>
        <taxon>Terriglobales</taxon>
        <taxon>Acidobacteriaceae</taxon>
        <taxon>Edaphobacter</taxon>
    </lineage>
</organism>
<dbReference type="InterPro" id="IPR050708">
    <property type="entry name" value="T6SS_VgrG/RHS"/>
</dbReference>
<proteinExistence type="predicted"/>
<dbReference type="Pfam" id="PF05593">
    <property type="entry name" value="RHS_repeat"/>
    <property type="match status" value="3"/>
</dbReference>
<gene>
    <name evidence="2" type="ORF">BDD14_6567</name>
</gene>